<feature type="transmembrane region" description="Helical" evidence="3">
    <location>
        <begin position="164"/>
        <end position="185"/>
    </location>
</feature>
<comment type="caution">
    <text evidence="4">The sequence shown here is derived from an EMBL/GenBank/DDBJ whole genome shotgun (WGS) entry which is preliminary data.</text>
</comment>
<dbReference type="HAMAP" id="MF_00376">
    <property type="entry name" value="Dephospho_CoA_kinase"/>
    <property type="match status" value="1"/>
</dbReference>
<evidence type="ECO:0000256" key="2">
    <source>
        <dbReference type="ARBA" id="ARBA00022840"/>
    </source>
</evidence>
<dbReference type="SUPFAM" id="SSF52540">
    <property type="entry name" value="P-loop containing nucleoside triphosphate hydrolases"/>
    <property type="match status" value="1"/>
</dbReference>
<keyword evidence="5" id="KW-1185">Reference proteome</keyword>
<dbReference type="PROSITE" id="PS51219">
    <property type="entry name" value="DPCK"/>
    <property type="match status" value="1"/>
</dbReference>
<dbReference type="Gene3D" id="3.40.50.300">
    <property type="entry name" value="P-loop containing nucleotide triphosphate hydrolases"/>
    <property type="match status" value="2"/>
</dbReference>
<dbReference type="CDD" id="cd02022">
    <property type="entry name" value="DPCK"/>
    <property type="match status" value="1"/>
</dbReference>
<gene>
    <name evidence="4" type="primary">coaE</name>
    <name evidence="4" type="ORF">Anas_07343</name>
</gene>
<reference evidence="4 5" key="1">
    <citation type="journal article" date="2019" name="PLoS Biol.">
        <title>Sex chromosomes control vertical transmission of feminizing Wolbachia symbionts in an isopod.</title>
        <authorList>
            <person name="Becking T."/>
            <person name="Chebbi M.A."/>
            <person name="Giraud I."/>
            <person name="Moumen B."/>
            <person name="Laverre T."/>
            <person name="Caubet Y."/>
            <person name="Peccoud J."/>
            <person name="Gilbert C."/>
            <person name="Cordaux R."/>
        </authorList>
    </citation>
    <scope>NUCLEOTIDE SEQUENCE [LARGE SCALE GENOMIC DNA]</scope>
    <source>
        <strain evidence="4">ANa2</strain>
        <tissue evidence="4">Whole body excluding digestive tract and cuticle</tissue>
    </source>
</reference>
<sequence length="188" mass="21301">MFIVGLTGGIGTGKSVVATMIQDRGIKVIDADAIARQIVEPGQPAYKKIEDGFGSNVFKENGELDRTKLGVEIFSDVEKRKLLNSITHPYIYGEIRKQKQRLLDRKYPPEEARRRIEAQLPLEEKTEMASFVIENSGSLSNTREQVEDILKLLRASRHHIWNKSLIFIALFVISAILIYLLSLFVSSR</sequence>
<dbReference type="EMBL" id="SEYY01021023">
    <property type="protein sequence ID" value="KAB7496804.1"/>
    <property type="molecule type" value="Genomic_DNA"/>
</dbReference>
<dbReference type="GO" id="GO:0005524">
    <property type="term" value="F:ATP binding"/>
    <property type="evidence" value="ECO:0007669"/>
    <property type="project" value="UniProtKB-KW"/>
</dbReference>
<evidence type="ECO:0000256" key="3">
    <source>
        <dbReference type="SAM" id="Phobius"/>
    </source>
</evidence>
<dbReference type="GO" id="GO:0015937">
    <property type="term" value="P:coenzyme A biosynthetic process"/>
    <property type="evidence" value="ECO:0007669"/>
    <property type="project" value="InterPro"/>
</dbReference>
<keyword evidence="2" id="KW-0067">ATP-binding</keyword>
<keyword evidence="3" id="KW-0812">Transmembrane</keyword>
<evidence type="ECO:0000313" key="4">
    <source>
        <dbReference type="EMBL" id="KAB7496804.1"/>
    </source>
</evidence>
<accession>A0A5N5SRK9</accession>
<dbReference type="GO" id="GO:0004140">
    <property type="term" value="F:dephospho-CoA kinase activity"/>
    <property type="evidence" value="ECO:0007669"/>
    <property type="project" value="InterPro"/>
</dbReference>
<dbReference type="AlphaFoldDB" id="A0A5N5SRK9"/>
<keyword evidence="3" id="KW-1133">Transmembrane helix</keyword>
<dbReference type="InterPro" id="IPR027417">
    <property type="entry name" value="P-loop_NTPase"/>
</dbReference>
<keyword evidence="4" id="KW-0808">Transferase</keyword>
<keyword evidence="1" id="KW-0547">Nucleotide-binding</keyword>
<protein>
    <submittedName>
        <fullName evidence="4">Dephospho-CoA kinase</fullName>
    </submittedName>
</protein>
<name>A0A5N5SRK9_9CRUS</name>
<proteinExistence type="inferred from homology"/>
<dbReference type="Proteomes" id="UP000326759">
    <property type="component" value="Unassembled WGS sequence"/>
</dbReference>
<dbReference type="Pfam" id="PF01121">
    <property type="entry name" value="CoaE"/>
    <property type="match status" value="1"/>
</dbReference>
<organism evidence="4 5">
    <name type="scientific">Armadillidium nasatum</name>
    <dbReference type="NCBI Taxonomy" id="96803"/>
    <lineage>
        <taxon>Eukaryota</taxon>
        <taxon>Metazoa</taxon>
        <taxon>Ecdysozoa</taxon>
        <taxon>Arthropoda</taxon>
        <taxon>Crustacea</taxon>
        <taxon>Multicrustacea</taxon>
        <taxon>Malacostraca</taxon>
        <taxon>Eumalacostraca</taxon>
        <taxon>Peracarida</taxon>
        <taxon>Isopoda</taxon>
        <taxon>Oniscidea</taxon>
        <taxon>Crinocheta</taxon>
        <taxon>Armadillidiidae</taxon>
        <taxon>Armadillidium</taxon>
    </lineage>
</organism>
<dbReference type="OrthoDB" id="247245at2759"/>
<keyword evidence="3" id="KW-0472">Membrane</keyword>
<feature type="non-terminal residue" evidence="4">
    <location>
        <position position="188"/>
    </location>
</feature>
<evidence type="ECO:0000256" key="1">
    <source>
        <dbReference type="ARBA" id="ARBA00022741"/>
    </source>
</evidence>
<dbReference type="NCBIfam" id="TIGR00152">
    <property type="entry name" value="dephospho-CoA kinase"/>
    <property type="match status" value="1"/>
</dbReference>
<dbReference type="InterPro" id="IPR001977">
    <property type="entry name" value="Depp_CoAkinase"/>
</dbReference>
<keyword evidence="4" id="KW-0418">Kinase</keyword>
<dbReference type="PANTHER" id="PTHR10695">
    <property type="entry name" value="DEPHOSPHO-COA KINASE-RELATED"/>
    <property type="match status" value="1"/>
</dbReference>
<dbReference type="PANTHER" id="PTHR10695:SF46">
    <property type="entry name" value="BIFUNCTIONAL COENZYME A SYNTHASE-RELATED"/>
    <property type="match status" value="1"/>
</dbReference>
<evidence type="ECO:0000313" key="5">
    <source>
        <dbReference type="Proteomes" id="UP000326759"/>
    </source>
</evidence>